<reference evidence="2" key="1">
    <citation type="submission" date="2023-03" db="EMBL/GenBank/DDBJ databases">
        <authorList>
            <person name="Julca I."/>
        </authorList>
    </citation>
    <scope>NUCLEOTIDE SEQUENCE</scope>
</reference>
<dbReference type="Pfam" id="PF07889">
    <property type="entry name" value="DUF1664"/>
    <property type="match status" value="1"/>
</dbReference>
<accession>A0AAV1CBB4</accession>
<feature type="domain" description="DUF1664" evidence="1">
    <location>
        <begin position="71"/>
        <end position="191"/>
    </location>
</feature>
<sequence>MALQAGMGVTRLLMIVGTGYTGTILMRNETQSSSDDVSEQVRRLAEEMRGFANRPVIINGDSGNSGGLTASSVLVPAATLGALGYGYMWWKGISFSDFMYVTKHGMSVAVENLTKHLENVSDALASTKKHLTHRIENLDGKLDEQMEISKLIKSDVGEVHDDLSQINFDLEELQRVVNGLDDKLLSLEAKQELANAGVMYLCNFVNGKRGKIPERLQDQLKDVGSSVPSLMGLKDLDALDCGIVKKRLLTYDLTK</sequence>
<dbReference type="PANTHER" id="PTHR46667:SF6">
    <property type="entry name" value="OS01G0185100 PROTEIN"/>
    <property type="match status" value="1"/>
</dbReference>
<evidence type="ECO:0000313" key="2">
    <source>
        <dbReference type="EMBL" id="CAI9092894.1"/>
    </source>
</evidence>
<proteinExistence type="predicted"/>
<dbReference type="InterPro" id="IPR012458">
    <property type="entry name" value="DUF1664"/>
</dbReference>
<keyword evidence="3" id="KW-1185">Reference proteome</keyword>
<protein>
    <submittedName>
        <fullName evidence="2">OLC1v1028252C1</fullName>
    </submittedName>
</protein>
<dbReference type="AlphaFoldDB" id="A0AAV1CBB4"/>
<name>A0AAV1CBB4_OLDCO</name>
<evidence type="ECO:0000313" key="3">
    <source>
        <dbReference type="Proteomes" id="UP001161247"/>
    </source>
</evidence>
<dbReference type="PANTHER" id="PTHR46667">
    <property type="entry name" value="OS05G0182700 PROTEIN"/>
    <property type="match status" value="1"/>
</dbReference>
<dbReference type="EMBL" id="OX459119">
    <property type="protein sequence ID" value="CAI9092894.1"/>
    <property type="molecule type" value="Genomic_DNA"/>
</dbReference>
<dbReference type="Proteomes" id="UP001161247">
    <property type="component" value="Chromosome 2"/>
</dbReference>
<gene>
    <name evidence="2" type="ORF">OLC1_LOCUS4450</name>
</gene>
<organism evidence="2 3">
    <name type="scientific">Oldenlandia corymbosa var. corymbosa</name>
    <dbReference type="NCBI Taxonomy" id="529605"/>
    <lineage>
        <taxon>Eukaryota</taxon>
        <taxon>Viridiplantae</taxon>
        <taxon>Streptophyta</taxon>
        <taxon>Embryophyta</taxon>
        <taxon>Tracheophyta</taxon>
        <taxon>Spermatophyta</taxon>
        <taxon>Magnoliopsida</taxon>
        <taxon>eudicotyledons</taxon>
        <taxon>Gunneridae</taxon>
        <taxon>Pentapetalae</taxon>
        <taxon>asterids</taxon>
        <taxon>lamiids</taxon>
        <taxon>Gentianales</taxon>
        <taxon>Rubiaceae</taxon>
        <taxon>Rubioideae</taxon>
        <taxon>Spermacoceae</taxon>
        <taxon>Hedyotis-Oldenlandia complex</taxon>
        <taxon>Oldenlandia</taxon>
    </lineage>
</organism>
<evidence type="ECO:0000259" key="1">
    <source>
        <dbReference type="Pfam" id="PF07889"/>
    </source>
</evidence>